<dbReference type="PROSITE" id="PS51257">
    <property type="entry name" value="PROKAR_LIPOPROTEIN"/>
    <property type="match status" value="1"/>
</dbReference>
<feature type="signal peptide" evidence="2">
    <location>
        <begin position="1"/>
        <end position="21"/>
    </location>
</feature>
<reference evidence="5" key="1">
    <citation type="journal article" date="2019" name="Int. J. Syst. Evol. Microbiol.">
        <title>The Global Catalogue of Microorganisms (GCM) 10K type strain sequencing project: providing services to taxonomists for standard genome sequencing and annotation.</title>
        <authorList>
            <consortium name="The Broad Institute Genomics Platform"/>
            <consortium name="The Broad Institute Genome Sequencing Center for Infectious Disease"/>
            <person name="Wu L."/>
            <person name="Ma J."/>
        </authorList>
    </citation>
    <scope>NUCLEOTIDE SEQUENCE [LARGE SCALE GENOMIC DNA]</scope>
    <source>
        <strain evidence="5">CGMCC 4.7132</strain>
    </source>
</reference>
<protein>
    <submittedName>
        <fullName evidence="4">Redoxin domain-containing protein</fullName>
    </submittedName>
</protein>
<accession>A0ABV9CLT3</accession>
<dbReference type="SUPFAM" id="SSF52833">
    <property type="entry name" value="Thioredoxin-like"/>
    <property type="match status" value="1"/>
</dbReference>
<feature type="region of interest" description="Disordered" evidence="1">
    <location>
        <begin position="28"/>
        <end position="69"/>
    </location>
</feature>
<evidence type="ECO:0000259" key="3">
    <source>
        <dbReference type="PROSITE" id="PS51352"/>
    </source>
</evidence>
<dbReference type="InterPro" id="IPR013766">
    <property type="entry name" value="Thioredoxin_domain"/>
</dbReference>
<dbReference type="InterPro" id="IPR036249">
    <property type="entry name" value="Thioredoxin-like_sf"/>
</dbReference>
<dbReference type="EMBL" id="JBHSFP010000018">
    <property type="protein sequence ID" value="MFC4533943.1"/>
    <property type="molecule type" value="Genomic_DNA"/>
</dbReference>
<keyword evidence="2" id="KW-0732">Signal</keyword>
<dbReference type="PROSITE" id="PS51352">
    <property type="entry name" value="THIOREDOXIN_2"/>
    <property type="match status" value="1"/>
</dbReference>
<evidence type="ECO:0000313" key="5">
    <source>
        <dbReference type="Proteomes" id="UP001596004"/>
    </source>
</evidence>
<dbReference type="RefSeq" id="WP_380843869.1">
    <property type="nucleotide sequence ID" value="NZ_JBHSFP010000018.1"/>
</dbReference>
<evidence type="ECO:0000256" key="2">
    <source>
        <dbReference type="SAM" id="SignalP"/>
    </source>
</evidence>
<evidence type="ECO:0000256" key="1">
    <source>
        <dbReference type="SAM" id="MobiDB-lite"/>
    </source>
</evidence>
<comment type="caution">
    <text evidence="4">The sequence shown here is derived from an EMBL/GenBank/DDBJ whole genome shotgun (WGS) entry which is preliminary data.</text>
</comment>
<feature type="compositionally biased region" description="Low complexity" evidence="1">
    <location>
        <begin position="50"/>
        <end position="69"/>
    </location>
</feature>
<dbReference type="Pfam" id="PF00578">
    <property type="entry name" value="AhpC-TSA"/>
    <property type="match status" value="1"/>
</dbReference>
<dbReference type="PANTHER" id="PTHR42852">
    <property type="entry name" value="THIOL:DISULFIDE INTERCHANGE PROTEIN DSBE"/>
    <property type="match status" value="1"/>
</dbReference>
<feature type="compositionally biased region" description="Low complexity" evidence="1">
    <location>
        <begin position="28"/>
        <end position="43"/>
    </location>
</feature>
<organism evidence="4 5">
    <name type="scientific">Sphaerisporangium dianthi</name>
    <dbReference type="NCBI Taxonomy" id="1436120"/>
    <lineage>
        <taxon>Bacteria</taxon>
        <taxon>Bacillati</taxon>
        <taxon>Actinomycetota</taxon>
        <taxon>Actinomycetes</taxon>
        <taxon>Streptosporangiales</taxon>
        <taxon>Streptosporangiaceae</taxon>
        <taxon>Sphaerisporangium</taxon>
    </lineage>
</organism>
<evidence type="ECO:0000313" key="4">
    <source>
        <dbReference type="EMBL" id="MFC4533943.1"/>
    </source>
</evidence>
<dbReference type="PANTHER" id="PTHR42852:SF17">
    <property type="entry name" value="THIOREDOXIN-LIKE PROTEIN HI_1115"/>
    <property type="match status" value="1"/>
</dbReference>
<feature type="domain" description="Thioredoxin" evidence="3">
    <location>
        <begin position="67"/>
        <end position="203"/>
    </location>
</feature>
<sequence length="204" mass="20684">MITLRALIAVTASALALCGCAAGPDGTRSATPAGATPAGIATAGPGGAGTATPEETASTSPPGPTASASVPKALRFTAKTLEGEAFAGDTLAGKPVVFWFWAPWCPKCRSEAPNVKKAADTYQDVSFVGIASLDSEAAMKEFVQQTGTGGLTHLSDEKGTVWAKFGIASQSTFLFMRPDGTTTKATGPLGAEELTAYVKKLRAG</sequence>
<proteinExistence type="predicted"/>
<dbReference type="Proteomes" id="UP001596004">
    <property type="component" value="Unassembled WGS sequence"/>
</dbReference>
<gene>
    <name evidence="4" type="ORF">ACFO60_24535</name>
</gene>
<dbReference type="InterPro" id="IPR000866">
    <property type="entry name" value="AhpC/TSA"/>
</dbReference>
<feature type="chain" id="PRO_5046438582" evidence="2">
    <location>
        <begin position="22"/>
        <end position="204"/>
    </location>
</feature>
<keyword evidence="5" id="KW-1185">Reference proteome</keyword>
<dbReference type="Gene3D" id="3.40.30.10">
    <property type="entry name" value="Glutaredoxin"/>
    <property type="match status" value="1"/>
</dbReference>
<name>A0ABV9CLT3_9ACTN</name>
<dbReference type="InterPro" id="IPR050553">
    <property type="entry name" value="Thioredoxin_ResA/DsbE_sf"/>
</dbReference>